<name>A0A167FRA3_CALVF</name>
<reference evidence="2 3" key="1">
    <citation type="journal article" date="2016" name="Mol. Biol. Evol.">
        <title>Comparative Genomics of Early-Diverging Mushroom-Forming Fungi Provides Insights into the Origins of Lignocellulose Decay Capabilities.</title>
        <authorList>
            <person name="Nagy L.G."/>
            <person name="Riley R."/>
            <person name="Tritt A."/>
            <person name="Adam C."/>
            <person name="Daum C."/>
            <person name="Floudas D."/>
            <person name="Sun H."/>
            <person name="Yadav J.S."/>
            <person name="Pangilinan J."/>
            <person name="Larsson K.H."/>
            <person name="Matsuura K."/>
            <person name="Barry K."/>
            <person name="Labutti K."/>
            <person name="Kuo R."/>
            <person name="Ohm R.A."/>
            <person name="Bhattacharya S.S."/>
            <person name="Shirouzu T."/>
            <person name="Yoshinaga Y."/>
            <person name="Martin F.M."/>
            <person name="Grigoriev I.V."/>
            <person name="Hibbett D.S."/>
        </authorList>
    </citation>
    <scope>NUCLEOTIDE SEQUENCE [LARGE SCALE GENOMIC DNA]</scope>
    <source>
        <strain evidence="2 3">TUFC12733</strain>
    </source>
</reference>
<evidence type="ECO:0000313" key="3">
    <source>
        <dbReference type="Proteomes" id="UP000076738"/>
    </source>
</evidence>
<dbReference type="AlphaFoldDB" id="A0A167FRA3"/>
<dbReference type="EMBL" id="KV417366">
    <property type="protein sequence ID" value="KZO89763.1"/>
    <property type="molecule type" value="Genomic_DNA"/>
</dbReference>
<dbReference type="Proteomes" id="UP000076738">
    <property type="component" value="Unassembled WGS sequence"/>
</dbReference>
<gene>
    <name evidence="2" type="ORF">CALVIDRAFT_32854</name>
</gene>
<evidence type="ECO:0000313" key="2">
    <source>
        <dbReference type="EMBL" id="KZO89763.1"/>
    </source>
</evidence>
<keyword evidence="3" id="KW-1185">Reference proteome</keyword>
<proteinExistence type="predicted"/>
<feature type="region of interest" description="Disordered" evidence="1">
    <location>
        <begin position="21"/>
        <end position="40"/>
    </location>
</feature>
<sequence>MVDMFSSTRLTPNSVVPNALSGGYTMNSQPPARASPASPRKETNICGMLRTIDPKTGASTAINIVLSNPVLVGSGAGSDYCMESSAIETKHCIIYAVKHDDRTTICCEVSVYPILAVDRRRSLGLCPT</sequence>
<accession>A0A167FRA3</accession>
<organism evidence="2 3">
    <name type="scientific">Calocera viscosa (strain TUFC12733)</name>
    <dbReference type="NCBI Taxonomy" id="1330018"/>
    <lineage>
        <taxon>Eukaryota</taxon>
        <taxon>Fungi</taxon>
        <taxon>Dikarya</taxon>
        <taxon>Basidiomycota</taxon>
        <taxon>Agaricomycotina</taxon>
        <taxon>Dacrymycetes</taxon>
        <taxon>Dacrymycetales</taxon>
        <taxon>Dacrymycetaceae</taxon>
        <taxon>Calocera</taxon>
    </lineage>
</organism>
<protein>
    <submittedName>
        <fullName evidence="2">Uncharacterized protein</fullName>
    </submittedName>
</protein>
<evidence type="ECO:0000256" key="1">
    <source>
        <dbReference type="SAM" id="MobiDB-lite"/>
    </source>
</evidence>